<dbReference type="PATRIC" id="fig|693979.3.peg.1184"/>
<dbReference type="KEGG" id="bhl:Bache_1119"/>
<sequence length="343" mass="39538">MIRFSRFFLSITIILLLLWQLPWCYTFFTAKPSKAPFTLYSTIIGDFVSIGNEEGKGIIRRDQSGNIYSQEETDSILPFFYIRQLMSDERFPDSIKGVSLTPREVQMTNFNFRSVPSDINASKIGLYPLLESMSGRVELSMPDDVFRITYKGIEFIQIKANAVDTDKSRLFTDALTKKKFKFPSRLIAGNPTTRKEYDEGYLILDNEGKLFHMKQMKGRPYVRAISLPEGVKVNQLFVTEFKSRKTLGFLTDTDNHFYVLNSKTYELVKTGVPTYDPKKDAITIFGNMFDWTVCIKTDNNVMYYALDANNYKLLRSIQSADENTGMPGLHFTSSEDKYVKPRF</sequence>
<evidence type="ECO:0000313" key="1">
    <source>
        <dbReference type="EMBL" id="ADV43129.1"/>
    </source>
</evidence>
<dbReference type="Proteomes" id="UP000008630">
    <property type="component" value="Chromosome"/>
</dbReference>
<evidence type="ECO:0008006" key="3">
    <source>
        <dbReference type="Google" id="ProtNLM"/>
    </source>
</evidence>
<organism evidence="1 2">
    <name type="scientific">Bacteroides helcogenes (strain ATCC 35417 / DSM 20613 / JCM 6297 / CCUG 15421 / P 36-108)</name>
    <dbReference type="NCBI Taxonomy" id="693979"/>
    <lineage>
        <taxon>Bacteria</taxon>
        <taxon>Pseudomonadati</taxon>
        <taxon>Bacteroidota</taxon>
        <taxon>Bacteroidia</taxon>
        <taxon>Bacteroidales</taxon>
        <taxon>Bacteroidaceae</taxon>
        <taxon>Bacteroides</taxon>
    </lineage>
</organism>
<dbReference type="HOGENOM" id="CLU_053148_0_0_10"/>
<dbReference type="EMBL" id="CP002352">
    <property type="protein sequence ID" value="ADV43129.1"/>
    <property type="molecule type" value="Genomic_DNA"/>
</dbReference>
<dbReference type="OrthoDB" id="5365245at2"/>
<protein>
    <recommendedName>
        <fullName evidence="3">DUF4857 domain-containing protein</fullName>
    </recommendedName>
</protein>
<dbReference type="STRING" id="693979.Bache_1119"/>
<gene>
    <name evidence="1" type="ordered locus">Bache_1119</name>
</gene>
<dbReference type="Pfam" id="PF16149">
    <property type="entry name" value="DUF4857"/>
    <property type="match status" value="1"/>
</dbReference>
<reference key="1">
    <citation type="submission" date="2010-11" db="EMBL/GenBank/DDBJ databases">
        <title>The complete genome of Bacteroides helcogenes P 36-108.</title>
        <authorList>
            <consortium name="US DOE Joint Genome Institute (JGI-PGF)"/>
            <person name="Lucas S."/>
            <person name="Copeland A."/>
            <person name="Lapidus A."/>
            <person name="Bruce D."/>
            <person name="Goodwin L."/>
            <person name="Pitluck S."/>
            <person name="Kyrpides N."/>
            <person name="Mavromatis K."/>
            <person name="Ivanova N."/>
            <person name="Zeytun A."/>
            <person name="Brettin T."/>
            <person name="Detter J.C."/>
            <person name="Tapia R."/>
            <person name="Han C."/>
            <person name="Land M."/>
            <person name="Hauser L."/>
            <person name="Markowitz V."/>
            <person name="Cheng J.-F."/>
            <person name="Hugenholtz P."/>
            <person name="Woyke T."/>
            <person name="Wu D."/>
            <person name="Gronow S."/>
            <person name="Wellnitz S."/>
            <person name="Brambilla E."/>
            <person name="Klenk H.-P."/>
            <person name="Eisen J.A."/>
        </authorList>
    </citation>
    <scope>NUCLEOTIDE SEQUENCE</scope>
    <source>
        <strain>P 36-108</strain>
    </source>
</reference>
<dbReference type="RefSeq" id="WP_013546724.1">
    <property type="nucleotide sequence ID" value="NC_014933.1"/>
</dbReference>
<accession>E6SS27</accession>
<dbReference type="eggNOG" id="ENOG502Z8VZ">
    <property type="taxonomic scope" value="Bacteria"/>
</dbReference>
<reference evidence="1 2" key="2">
    <citation type="journal article" date="2011" name="Stand. Genomic Sci.">
        <title>Complete genome sequence of Bacteroides helcogenes type strain (P 36-108).</title>
        <authorList>
            <person name="Pati A."/>
            <person name="Gronow S."/>
            <person name="Zeytun A."/>
            <person name="Lapidus A."/>
            <person name="Nolan M."/>
            <person name="Hammon N."/>
            <person name="Deshpande S."/>
            <person name="Cheng J.F."/>
            <person name="Tapia R."/>
            <person name="Han C."/>
            <person name="Goodwin L."/>
            <person name="Pitluck S."/>
            <person name="Liolios K."/>
            <person name="Pagani I."/>
            <person name="Ivanova N."/>
            <person name="Mavromatis K."/>
            <person name="Chen A."/>
            <person name="Palaniappan K."/>
            <person name="Land M."/>
            <person name="Hauser L."/>
            <person name="Chang Y.J."/>
            <person name="Jeffries C.D."/>
            <person name="Detter J.C."/>
            <person name="Brambilla E."/>
            <person name="Rohde M."/>
            <person name="Goker M."/>
            <person name="Woyke T."/>
            <person name="Bristow J."/>
            <person name="Eisen J.A."/>
            <person name="Markowitz V."/>
            <person name="Hugenholtz P."/>
            <person name="Kyrpides N.C."/>
            <person name="Klenk H.P."/>
            <person name="Lucas S."/>
        </authorList>
    </citation>
    <scope>NUCLEOTIDE SEQUENCE [LARGE SCALE GENOMIC DNA]</scope>
    <source>
        <strain evidence="2">ATCC 35417 / DSM 20613 / JCM 6297 / CCUG 15421 / P 36-108</strain>
    </source>
</reference>
<proteinExistence type="predicted"/>
<evidence type="ECO:0000313" key="2">
    <source>
        <dbReference type="Proteomes" id="UP000008630"/>
    </source>
</evidence>
<dbReference type="AlphaFoldDB" id="E6SS27"/>
<name>E6SS27_BACT6</name>
<dbReference type="InterPro" id="IPR032333">
    <property type="entry name" value="DUF4857"/>
</dbReference>
<keyword evidence="2" id="KW-1185">Reference proteome</keyword>